<keyword evidence="2" id="KW-1185">Reference proteome</keyword>
<proteinExistence type="predicted"/>
<comment type="caution">
    <text evidence="1">The sequence shown here is derived from an EMBL/GenBank/DDBJ whole genome shotgun (WGS) entry which is preliminary data.</text>
</comment>
<dbReference type="EMBL" id="NBYY01000030">
    <property type="protein sequence ID" value="PCS21773.1"/>
    <property type="molecule type" value="Genomic_DNA"/>
</dbReference>
<dbReference type="Proteomes" id="UP000219020">
    <property type="component" value="Unassembled WGS sequence"/>
</dbReference>
<accession>A0A2A5T0T2</accession>
<reference evidence="2" key="1">
    <citation type="submission" date="2017-04" db="EMBL/GenBank/DDBJ databases">
        <title>Genome evolution of the luminous symbionts of deep sea anglerfish.</title>
        <authorList>
            <person name="Hendry T.A."/>
        </authorList>
    </citation>
    <scope>NUCLEOTIDE SEQUENCE [LARGE SCALE GENOMIC DNA]</scope>
</reference>
<protein>
    <submittedName>
        <fullName evidence="1">Uncharacterized protein</fullName>
    </submittedName>
</protein>
<name>A0A2A5T0T2_9GAMM</name>
<dbReference type="AlphaFoldDB" id="A0A2A5T0T2"/>
<organism evidence="1 2">
    <name type="scientific">Candidatus Enterovibrio escicola</name>
    <dbReference type="NCBI Taxonomy" id="1927127"/>
    <lineage>
        <taxon>Bacteria</taxon>
        <taxon>Pseudomonadati</taxon>
        <taxon>Pseudomonadota</taxon>
        <taxon>Gammaproteobacteria</taxon>
        <taxon>Vibrionales</taxon>
        <taxon>Vibrionaceae</taxon>
        <taxon>Enterovibrio</taxon>
    </lineage>
</organism>
<gene>
    <name evidence="1" type="ORF">BTN49_2594</name>
</gene>
<sequence length="39" mass="4285">MLGMLPNLSALIHTHGLLGWEEKQIVKRAVNNAGIRDTS</sequence>
<evidence type="ECO:0000313" key="1">
    <source>
        <dbReference type="EMBL" id="PCS21773.1"/>
    </source>
</evidence>
<evidence type="ECO:0000313" key="2">
    <source>
        <dbReference type="Proteomes" id="UP000219020"/>
    </source>
</evidence>